<organism evidence="1 2">
    <name type="scientific">Caerostris extrusa</name>
    <name type="common">Bark spider</name>
    <name type="synonym">Caerostris bankana</name>
    <dbReference type="NCBI Taxonomy" id="172846"/>
    <lineage>
        <taxon>Eukaryota</taxon>
        <taxon>Metazoa</taxon>
        <taxon>Ecdysozoa</taxon>
        <taxon>Arthropoda</taxon>
        <taxon>Chelicerata</taxon>
        <taxon>Arachnida</taxon>
        <taxon>Araneae</taxon>
        <taxon>Araneomorphae</taxon>
        <taxon>Entelegynae</taxon>
        <taxon>Araneoidea</taxon>
        <taxon>Araneidae</taxon>
        <taxon>Caerostris</taxon>
    </lineage>
</organism>
<dbReference type="Proteomes" id="UP001054945">
    <property type="component" value="Unassembled WGS sequence"/>
</dbReference>
<accession>A0AAV4QN95</accession>
<keyword evidence="2" id="KW-1185">Reference proteome</keyword>
<name>A0AAV4QN95_CAEEX</name>
<evidence type="ECO:0000313" key="1">
    <source>
        <dbReference type="EMBL" id="GIY09729.1"/>
    </source>
</evidence>
<sequence length="338" mass="38147">MNRLVVGIESLRFRYLLIFLLPCKTPQEQGPEFKQMALEPCQCPFSKEKQCRTAPRSPRGWGIVDILGPKGKEGGPPREFAPSSCPFPFGRKEWMDMCPIKKALAFFFLFCFALLEKQQNPVWTTFARFPRRVPRFRLSEGYFMNNCRLGYNIKAFLPSELTRFNFSPRALQPTTPRQAVAICFFHPLLPRIVAIALCGTRRSAISGPLSSLLQLRRIERRNFFSASKDLGKKLGTVFGPKENGSPIYSCELAEDFTCDVEGCLLGNGLLAASTGRLKCSLKFLAGIRPPAMSLRAGRVLKFDAFVFKTKKKKTAFIPSPEEKKRLVSCSFITGMIFL</sequence>
<reference evidence="1 2" key="1">
    <citation type="submission" date="2021-06" db="EMBL/GenBank/DDBJ databases">
        <title>Caerostris extrusa draft genome.</title>
        <authorList>
            <person name="Kono N."/>
            <person name="Arakawa K."/>
        </authorList>
    </citation>
    <scope>NUCLEOTIDE SEQUENCE [LARGE SCALE GENOMIC DNA]</scope>
</reference>
<comment type="caution">
    <text evidence="1">The sequence shown here is derived from an EMBL/GenBank/DDBJ whole genome shotgun (WGS) entry which is preliminary data.</text>
</comment>
<dbReference type="EMBL" id="BPLR01006420">
    <property type="protein sequence ID" value="GIY09729.1"/>
    <property type="molecule type" value="Genomic_DNA"/>
</dbReference>
<dbReference type="AlphaFoldDB" id="A0AAV4QN95"/>
<proteinExistence type="predicted"/>
<protein>
    <submittedName>
        <fullName evidence="1">Uncharacterized protein</fullName>
    </submittedName>
</protein>
<gene>
    <name evidence="1" type="ORF">CEXT_810671</name>
</gene>
<evidence type="ECO:0000313" key="2">
    <source>
        <dbReference type="Proteomes" id="UP001054945"/>
    </source>
</evidence>